<evidence type="ECO:0000313" key="1">
    <source>
        <dbReference type="EMBL" id="JAE25811.1"/>
    </source>
</evidence>
<protein>
    <submittedName>
        <fullName evidence="1">Uncharacterized protein</fullName>
    </submittedName>
</protein>
<sequence>MGHMSTNEQILPSFSVGQKFPMLLESFQCTNKKVCQ</sequence>
<proteinExistence type="predicted"/>
<reference evidence="1" key="1">
    <citation type="submission" date="2014-09" db="EMBL/GenBank/DDBJ databases">
        <authorList>
            <person name="Magalhaes I.L.F."/>
            <person name="Oliveira U."/>
            <person name="Santos F.R."/>
            <person name="Vidigal T.H.D.A."/>
            <person name="Brescovit A.D."/>
            <person name="Santos A.J."/>
        </authorList>
    </citation>
    <scope>NUCLEOTIDE SEQUENCE</scope>
    <source>
        <tissue evidence="1">Shoot tissue taken approximately 20 cm above the soil surface</tissue>
    </source>
</reference>
<organism evidence="1">
    <name type="scientific">Arundo donax</name>
    <name type="common">Giant reed</name>
    <name type="synonym">Donax arundinaceus</name>
    <dbReference type="NCBI Taxonomy" id="35708"/>
    <lineage>
        <taxon>Eukaryota</taxon>
        <taxon>Viridiplantae</taxon>
        <taxon>Streptophyta</taxon>
        <taxon>Embryophyta</taxon>
        <taxon>Tracheophyta</taxon>
        <taxon>Spermatophyta</taxon>
        <taxon>Magnoliopsida</taxon>
        <taxon>Liliopsida</taxon>
        <taxon>Poales</taxon>
        <taxon>Poaceae</taxon>
        <taxon>PACMAD clade</taxon>
        <taxon>Arundinoideae</taxon>
        <taxon>Arundineae</taxon>
        <taxon>Arundo</taxon>
    </lineage>
</organism>
<name>A0A0A9GTC2_ARUDO</name>
<dbReference type="AlphaFoldDB" id="A0A0A9GTC2"/>
<dbReference type="EMBL" id="GBRH01172085">
    <property type="protein sequence ID" value="JAE25811.1"/>
    <property type="molecule type" value="Transcribed_RNA"/>
</dbReference>
<accession>A0A0A9GTC2</accession>
<reference evidence="1" key="2">
    <citation type="journal article" date="2015" name="Data Brief">
        <title>Shoot transcriptome of the giant reed, Arundo donax.</title>
        <authorList>
            <person name="Barrero R.A."/>
            <person name="Guerrero F.D."/>
            <person name="Moolhuijzen P."/>
            <person name="Goolsby J.A."/>
            <person name="Tidwell J."/>
            <person name="Bellgard S.E."/>
            <person name="Bellgard M.I."/>
        </authorList>
    </citation>
    <scope>NUCLEOTIDE SEQUENCE</scope>
    <source>
        <tissue evidence="1">Shoot tissue taken approximately 20 cm above the soil surface</tissue>
    </source>
</reference>